<dbReference type="PROSITE" id="PS50879">
    <property type="entry name" value="RNASE_H_1"/>
    <property type="match status" value="1"/>
</dbReference>
<dbReference type="Gene3D" id="1.10.340.70">
    <property type="match status" value="1"/>
</dbReference>
<protein>
    <submittedName>
        <fullName evidence="9">Uncharacterized protein LOC109256981</fullName>
    </submittedName>
</protein>
<evidence type="ECO:0000256" key="6">
    <source>
        <dbReference type="ARBA" id="ARBA00022918"/>
    </source>
</evidence>
<dbReference type="GO" id="GO:0004523">
    <property type="term" value="F:RNA-DNA hybrid ribonuclease activity"/>
    <property type="evidence" value="ECO:0007669"/>
    <property type="project" value="InterPro"/>
</dbReference>
<dbReference type="GeneID" id="109256981"/>
<dbReference type="Proteomes" id="UP001165780">
    <property type="component" value="Unplaced"/>
</dbReference>
<proteinExistence type="predicted"/>
<dbReference type="Pfam" id="PF18697">
    <property type="entry name" value="MLVIN_C"/>
    <property type="match status" value="1"/>
</dbReference>
<evidence type="ECO:0000256" key="1">
    <source>
        <dbReference type="ARBA" id="ARBA00022679"/>
    </source>
</evidence>
<name>A0A9W2UGL1_PANPR</name>
<dbReference type="Gene3D" id="3.30.420.10">
    <property type="entry name" value="Ribonuclease H-like superfamily/Ribonuclease H"/>
    <property type="match status" value="1"/>
</dbReference>
<keyword evidence="2" id="KW-0548">Nucleotidyltransferase</keyword>
<evidence type="ECO:0000313" key="9">
    <source>
        <dbReference type="RefSeq" id="XP_053745273.1"/>
    </source>
</evidence>
<sequence length="446" mass="50473">MGTPLHDCADILAQVYGVREDLQDQPSSDADAIWFTNGSSFVHQGQRYAGAAVTSETEVVWAEALPPGTSAQKAELIALTQALKLGRDRKLTVYTDSRYAFATAHVHGAIYRERGLLTAEGKDIKNKEEILALLAALWEPKKLTIVHCPGHQKTTDPVSQGNNLADQTAKNIARPPAQLLTLQLPDSGPRELPPSPEYSESDIQWMSQLPMTRIKDGWWRDSKSSIILPDKLGWQVLERIHRSTYLGSWRTLDLLNNARWTEAFPTKNETVQIVAKKILEEILPRVRNSPYKLGLTPYEIIHGRPPPIIPNLKANLVKAENDYSLEFLFSLQALQRVHEDAWPKLKELYETGPLPIPHQFRPRDWVLIKRHRQGTLEPRWKGPFQVILTTPTAIKVDGIATWIHFAHAKPVDPFSDLIGPSKTTWTVDRTKDNPLKLTLRRQRTEP</sequence>
<keyword evidence="6" id="KW-0695">RNA-directed DNA polymerase</keyword>
<keyword evidence="4" id="KW-0255">Endonuclease</keyword>
<accession>A0A9W2UGL1</accession>
<dbReference type="CDD" id="cd09273">
    <property type="entry name" value="RNase_HI_RT_Bel"/>
    <property type="match status" value="1"/>
</dbReference>
<evidence type="ECO:0000313" key="8">
    <source>
        <dbReference type="Proteomes" id="UP001165780"/>
    </source>
</evidence>
<dbReference type="Gene3D" id="2.30.30.850">
    <property type="match status" value="1"/>
</dbReference>
<dbReference type="InterPro" id="IPR036397">
    <property type="entry name" value="RNaseH_sf"/>
</dbReference>
<dbReference type="PANTHER" id="PTHR41694">
    <property type="entry name" value="ENDOGENOUS RETROVIRUS GROUP K MEMBER POL PROTEIN"/>
    <property type="match status" value="1"/>
</dbReference>
<dbReference type="InterPro" id="IPR002156">
    <property type="entry name" value="RNaseH_domain"/>
</dbReference>
<dbReference type="InterPro" id="IPR012337">
    <property type="entry name" value="RNaseH-like_sf"/>
</dbReference>
<dbReference type="RefSeq" id="XP_053745273.1">
    <property type="nucleotide sequence ID" value="XM_053889298.1"/>
</dbReference>
<keyword evidence="5" id="KW-0378">Hydrolase</keyword>
<dbReference type="SUPFAM" id="SSF53098">
    <property type="entry name" value="Ribonuclease H-like"/>
    <property type="match status" value="1"/>
</dbReference>
<evidence type="ECO:0000259" key="7">
    <source>
        <dbReference type="PROSITE" id="PS50879"/>
    </source>
</evidence>
<evidence type="ECO:0000256" key="5">
    <source>
        <dbReference type="ARBA" id="ARBA00022801"/>
    </source>
</evidence>
<keyword evidence="1" id="KW-0808">Transferase</keyword>
<dbReference type="AlphaFoldDB" id="A0A9W2UGL1"/>
<reference evidence="9" key="1">
    <citation type="submission" date="2025-08" db="UniProtKB">
        <authorList>
            <consortium name="RefSeq"/>
        </authorList>
    </citation>
    <scope>IDENTIFICATION</scope>
    <source>
        <tissue evidence="9">Whole blood</tissue>
    </source>
</reference>
<evidence type="ECO:0000256" key="3">
    <source>
        <dbReference type="ARBA" id="ARBA00022722"/>
    </source>
</evidence>
<dbReference type="GO" id="GO:0003964">
    <property type="term" value="F:RNA-directed DNA polymerase activity"/>
    <property type="evidence" value="ECO:0007669"/>
    <property type="project" value="UniProtKB-KW"/>
</dbReference>
<organism evidence="8 9">
    <name type="scientific">Panthera pardus</name>
    <name type="common">Leopard</name>
    <name type="synonym">Felis pardus</name>
    <dbReference type="NCBI Taxonomy" id="9691"/>
    <lineage>
        <taxon>Eukaryota</taxon>
        <taxon>Metazoa</taxon>
        <taxon>Chordata</taxon>
        <taxon>Craniata</taxon>
        <taxon>Vertebrata</taxon>
        <taxon>Euteleostomi</taxon>
        <taxon>Mammalia</taxon>
        <taxon>Eutheria</taxon>
        <taxon>Laurasiatheria</taxon>
        <taxon>Carnivora</taxon>
        <taxon>Feliformia</taxon>
        <taxon>Felidae</taxon>
        <taxon>Pantherinae</taxon>
        <taxon>Panthera</taxon>
    </lineage>
</organism>
<dbReference type="Pfam" id="PF00075">
    <property type="entry name" value="RNase_H"/>
    <property type="match status" value="1"/>
</dbReference>
<gene>
    <name evidence="9" type="primary">LOC109256981</name>
</gene>
<keyword evidence="8" id="KW-1185">Reference proteome</keyword>
<dbReference type="PANTHER" id="PTHR41694:SF5">
    <property type="entry name" value="RIBONUCLEASE H"/>
    <property type="match status" value="1"/>
</dbReference>
<evidence type="ECO:0000256" key="4">
    <source>
        <dbReference type="ARBA" id="ARBA00022759"/>
    </source>
</evidence>
<dbReference type="InterPro" id="IPR040643">
    <property type="entry name" value="MLVIN_C"/>
</dbReference>
<keyword evidence="3" id="KW-0540">Nuclease</keyword>
<evidence type="ECO:0000256" key="2">
    <source>
        <dbReference type="ARBA" id="ARBA00022695"/>
    </source>
</evidence>
<feature type="domain" description="RNase H type-1" evidence="7">
    <location>
        <begin position="28"/>
        <end position="174"/>
    </location>
</feature>
<dbReference type="GO" id="GO:0003676">
    <property type="term" value="F:nucleic acid binding"/>
    <property type="evidence" value="ECO:0007669"/>
    <property type="project" value="InterPro"/>
</dbReference>